<evidence type="ECO:0000313" key="2">
    <source>
        <dbReference type="Proteomes" id="UP000837675"/>
    </source>
</evidence>
<protein>
    <submittedName>
        <fullName evidence="1">Uncharacterized protein</fullName>
    </submittedName>
</protein>
<name>A0A8S4C0V9_9ACAR</name>
<reference evidence="1" key="1">
    <citation type="submission" date="2021-06" db="EMBL/GenBank/DDBJ databases">
        <authorList>
            <person name="Nardi T."/>
            <person name="Nardi T."/>
        </authorList>
    </citation>
    <scope>NUCLEOTIDE SEQUENCE</scope>
</reference>
<accession>A0A8S4C0V9</accession>
<dbReference type="AlphaFoldDB" id="A0A8S4C0V9"/>
<comment type="caution">
    <text evidence="1">The sequence shown here is derived from an EMBL/GenBank/DDBJ whole genome shotgun (WGS) entry which is preliminary data.</text>
</comment>
<evidence type="ECO:0000313" key="1">
    <source>
        <dbReference type="EMBL" id="CAG7591882.1"/>
    </source>
</evidence>
<dbReference type="Proteomes" id="UP000837675">
    <property type="component" value="Unassembled WGS sequence"/>
</dbReference>
<gene>
    <name evidence="1" type="ORF">MHYMCMPASI_00500</name>
</gene>
<proteinExistence type="predicted"/>
<sequence>MLFFDKVISHTNIQTDANYLRPKSEEILIMKGIANSIKLLLSFAIEGTKAFTMLEKMHYFCLKELCLYENENDTEINNVASLDTLRYLSFVFKYVSSGNIPIAFSAVAPCFLLKKKYDNESENIKNEIKNFLNLIAEDQTLETKKNMENIILGSIRIYLSIK</sequence>
<organism evidence="1 2">
    <name type="scientific">Hyalomma marginatum</name>
    <dbReference type="NCBI Taxonomy" id="34627"/>
    <lineage>
        <taxon>Eukaryota</taxon>
        <taxon>Metazoa</taxon>
        <taxon>Ecdysozoa</taxon>
        <taxon>Arthropoda</taxon>
        <taxon>Chelicerata</taxon>
        <taxon>Arachnida</taxon>
        <taxon>Acari</taxon>
        <taxon>Parasitiformes</taxon>
        <taxon>Ixodida</taxon>
        <taxon>Ixodoidea</taxon>
        <taxon>Ixodidae</taxon>
        <taxon>Hyalomminae</taxon>
        <taxon>Hyalomma</taxon>
    </lineage>
</organism>
<dbReference type="EMBL" id="CAJVAF010000215">
    <property type="protein sequence ID" value="CAG7591882.1"/>
    <property type="molecule type" value="Genomic_DNA"/>
</dbReference>
<keyword evidence="2" id="KW-1185">Reference proteome</keyword>